<dbReference type="InterPro" id="IPR050324">
    <property type="entry name" value="CDP-alcohol_PTase-I"/>
</dbReference>
<evidence type="ECO:0000256" key="2">
    <source>
        <dbReference type="ARBA" id="ARBA00005042"/>
    </source>
</evidence>
<comment type="pathway">
    <text evidence="2">Phospholipid metabolism; phosphatidylglycerol biosynthesis; phosphatidylglycerol from CDP-diacylglycerol: step 1/2.</text>
</comment>
<feature type="transmembrane region" description="Helical" evidence="18">
    <location>
        <begin position="7"/>
        <end position="28"/>
    </location>
</feature>
<dbReference type="InterPro" id="IPR043130">
    <property type="entry name" value="CDP-OH_PTrfase_TM_dom"/>
</dbReference>
<evidence type="ECO:0000256" key="10">
    <source>
        <dbReference type="ARBA" id="ARBA00022989"/>
    </source>
</evidence>
<evidence type="ECO:0000313" key="20">
    <source>
        <dbReference type="Proteomes" id="UP000500791"/>
    </source>
</evidence>
<evidence type="ECO:0000256" key="1">
    <source>
        <dbReference type="ARBA" id="ARBA00004141"/>
    </source>
</evidence>
<evidence type="ECO:0000256" key="15">
    <source>
        <dbReference type="ARBA" id="ARBA00048586"/>
    </source>
</evidence>
<evidence type="ECO:0000256" key="14">
    <source>
        <dbReference type="ARBA" id="ARBA00023264"/>
    </source>
</evidence>
<evidence type="ECO:0000256" key="11">
    <source>
        <dbReference type="ARBA" id="ARBA00023098"/>
    </source>
</evidence>
<keyword evidence="14" id="KW-1208">Phospholipid metabolism</keyword>
<dbReference type="InterPro" id="IPR000462">
    <property type="entry name" value="CDP-OH_P_trans"/>
</dbReference>
<accession>A0A6G7VPK8</accession>
<evidence type="ECO:0000256" key="5">
    <source>
        <dbReference type="ARBA" id="ARBA00013170"/>
    </source>
</evidence>
<dbReference type="AlphaFoldDB" id="A0A6G7VPK8"/>
<keyword evidence="11" id="KW-0443">Lipid metabolism</keyword>
<dbReference type="GO" id="GO:0008444">
    <property type="term" value="F:CDP-diacylglycerol-glycerol-3-phosphate 3-phosphatidyltransferase activity"/>
    <property type="evidence" value="ECO:0007669"/>
    <property type="project" value="UniProtKB-UniRule"/>
</dbReference>
<dbReference type="PANTHER" id="PTHR14269">
    <property type="entry name" value="CDP-DIACYLGLYCEROL--GLYCEROL-3-PHOSPHATE 3-PHOSPHATIDYLTRANSFERASE-RELATED"/>
    <property type="match status" value="1"/>
</dbReference>
<evidence type="ECO:0000256" key="3">
    <source>
        <dbReference type="ARBA" id="ARBA00005189"/>
    </source>
</evidence>
<dbReference type="EC" id="2.7.8.5" evidence="5 16"/>
<comment type="similarity">
    <text evidence="4 17">Belongs to the CDP-alcohol phosphatidyltransferase class-I family.</text>
</comment>
<evidence type="ECO:0000256" key="8">
    <source>
        <dbReference type="ARBA" id="ARBA00022679"/>
    </source>
</evidence>
<evidence type="ECO:0000256" key="16">
    <source>
        <dbReference type="NCBIfam" id="TIGR00560"/>
    </source>
</evidence>
<dbReference type="InterPro" id="IPR004570">
    <property type="entry name" value="Phosphatidylglycerol_P_synth"/>
</dbReference>
<dbReference type="NCBIfam" id="TIGR00560">
    <property type="entry name" value="pgsA"/>
    <property type="match status" value="1"/>
</dbReference>
<dbReference type="InterPro" id="IPR048254">
    <property type="entry name" value="CDP_ALCOHOL_P_TRANSF_CS"/>
</dbReference>
<dbReference type="KEGG" id="mon:G8E03_14885"/>
<comment type="subcellular location">
    <subcellularLocation>
        <location evidence="1">Membrane</location>
        <topology evidence="1">Multi-pass membrane protein</topology>
    </subcellularLocation>
</comment>
<organism evidence="19 20">
    <name type="scientific">Pontivivens nitratireducens</name>
    <dbReference type="NCBI Taxonomy" id="2758038"/>
    <lineage>
        <taxon>Bacteria</taxon>
        <taxon>Pseudomonadati</taxon>
        <taxon>Pseudomonadota</taxon>
        <taxon>Alphaproteobacteria</taxon>
        <taxon>Rhodobacterales</taxon>
        <taxon>Paracoccaceae</taxon>
        <taxon>Pontivivens</taxon>
    </lineage>
</organism>
<dbReference type="Proteomes" id="UP000500791">
    <property type="component" value="Chromosome"/>
</dbReference>
<dbReference type="GO" id="GO:0016020">
    <property type="term" value="C:membrane"/>
    <property type="evidence" value="ECO:0007669"/>
    <property type="project" value="UniProtKB-SubCell"/>
</dbReference>
<dbReference type="PIRSF" id="PIRSF000847">
    <property type="entry name" value="Phos_ph_gly_syn"/>
    <property type="match status" value="1"/>
</dbReference>
<keyword evidence="20" id="KW-1185">Reference proteome</keyword>
<dbReference type="EMBL" id="CP049811">
    <property type="protein sequence ID" value="QIK41934.1"/>
    <property type="molecule type" value="Genomic_DNA"/>
</dbReference>
<sequence length="219" mass="24403">MRWTIPNILTVARVLAAPMIAVLFLILPRPLADWAALILFVTASLTDYVDGWIARRYNLGTSFGKMLDPIADKAMVIIALAVLFALLGFNWFYVLPTAFILLREVLVSGLREFLGNVKLDVTKVAKWKTTTQMFAIATLLGAGAIGAEYQRMVFATEPQVRDAILRGEIADDRGLVLLHLANDFVLLIGLVLLWIAAVLTVMSGWDYFRKAMPYLEDKT</sequence>
<dbReference type="PANTHER" id="PTHR14269:SF62">
    <property type="entry name" value="CDP-DIACYLGLYCEROL--GLYCEROL-3-PHOSPHATE 3-PHOSPHATIDYLTRANSFERASE 1, CHLOROPLASTIC"/>
    <property type="match status" value="1"/>
</dbReference>
<dbReference type="RefSeq" id="WP_166193665.1">
    <property type="nucleotide sequence ID" value="NZ_CP049811.1"/>
</dbReference>
<name>A0A6G7VPK8_9RHOB</name>
<dbReference type="PROSITE" id="PS00379">
    <property type="entry name" value="CDP_ALCOHOL_P_TRANSF"/>
    <property type="match status" value="1"/>
</dbReference>
<evidence type="ECO:0000256" key="4">
    <source>
        <dbReference type="ARBA" id="ARBA00010441"/>
    </source>
</evidence>
<reference evidence="19 20" key="1">
    <citation type="submission" date="2020-03" db="EMBL/GenBank/DDBJ databases">
        <title>Complete genome sequence of Monaibacterium sp. ALG8 with diverse plasmids.</title>
        <authorList>
            <person name="Sun C."/>
        </authorList>
    </citation>
    <scope>NUCLEOTIDE SEQUENCE [LARGE SCALE GENOMIC DNA]</scope>
    <source>
        <strain evidence="19 20">ALG8</strain>
    </source>
</reference>
<dbReference type="GO" id="GO:0046474">
    <property type="term" value="P:glycerophospholipid biosynthetic process"/>
    <property type="evidence" value="ECO:0007669"/>
    <property type="project" value="TreeGrafter"/>
</dbReference>
<evidence type="ECO:0000256" key="12">
    <source>
        <dbReference type="ARBA" id="ARBA00023136"/>
    </source>
</evidence>
<evidence type="ECO:0000256" key="6">
    <source>
        <dbReference type="ARBA" id="ARBA00014944"/>
    </source>
</evidence>
<feature type="transmembrane region" description="Helical" evidence="18">
    <location>
        <begin position="34"/>
        <end position="53"/>
    </location>
</feature>
<evidence type="ECO:0000256" key="9">
    <source>
        <dbReference type="ARBA" id="ARBA00022692"/>
    </source>
</evidence>
<gene>
    <name evidence="19" type="primary">pgsA</name>
    <name evidence="19" type="ORF">G8E03_14885</name>
</gene>
<dbReference type="Gene3D" id="1.20.120.1760">
    <property type="match status" value="1"/>
</dbReference>
<evidence type="ECO:0000256" key="7">
    <source>
        <dbReference type="ARBA" id="ARBA00022516"/>
    </source>
</evidence>
<keyword evidence="8 17" id="KW-0808">Transferase</keyword>
<keyword evidence="9 18" id="KW-0812">Transmembrane</keyword>
<feature type="transmembrane region" description="Helical" evidence="18">
    <location>
        <begin position="74"/>
        <end position="94"/>
    </location>
</feature>
<keyword evidence="12 18" id="KW-0472">Membrane</keyword>
<feature type="transmembrane region" description="Helical" evidence="18">
    <location>
        <begin position="184"/>
        <end position="208"/>
    </location>
</feature>
<evidence type="ECO:0000256" key="17">
    <source>
        <dbReference type="RuleBase" id="RU003750"/>
    </source>
</evidence>
<keyword evidence="10 18" id="KW-1133">Transmembrane helix</keyword>
<keyword evidence="13" id="KW-0594">Phospholipid biosynthesis</keyword>
<protein>
    <recommendedName>
        <fullName evidence="6 16">CDP-diacylglycerol--glycerol-3-phosphate 3-phosphatidyltransferase</fullName>
        <ecNumber evidence="5 16">2.7.8.5</ecNumber>
    </recommendedName>
</protein>
<dbReference type="Pfam" id="PF01066">
    <property type="entry name" value="CDP-OH_P_transf"/>
    <property type="match status" value="1"/>
</dbReference>
<proteinExistence type="inferred from homology"/>
<keyword evidence="7" id="KW-0444">Lipid biosynthesis</keyword>
<evidence type="ECO:0000256" key="18">
    <source>
        <dbReference type="SAM" id="Phobius"/>
    </source>
</evidence>
<comment type="catalytic activity">
    <reaction evidence="15">
        <text>a CDP-1,2-diacyl-sn-glycerol + sn-glycerol 3-phosphate = a 1,2-diacyl-sn-glycero-3-phospho-(1'-sn-glycero-3'-phosphate) + CMP + H(+)</text>
        <dbReference type="Rhea" id="RHEA:12593"/>
        <dbReference type="ChEBI" id="CHEBI:15378"/>
        <dbReference type="ChEBI" id="CHEBI:57597"/>
        <dbReference type="ChEBI" id="CHEBI:58332"/>
        <dbReference type="ChEBI" id="CHEBI:60110"/>
        <dbReference type="ChEBI" id="CHEBI:60377"/>
        <dbReference type="EC" id="2.7.8.5"/>
    </reaction>
</comment>
<evidence type="ECO:0000313" key="19">
    <source>
        <dbReference type="EMBL" id="QIK41934.1"/>
    </source>
</evidence>
<comment type="pathway">
    <text evidence="3">Lipid metabolism.</text>
</comment>
<evidence type="ECO:0000256" key="13">
    <source>
        <dbReference type="ARBA" id="ARBA00023209"/>
    </source>
</evidence>